<sequence>MKTKNLLPFLFLALLLLSFSKKNEHVIENDYIGRNLSVKDGHLITTKIVNKLNGSTLIPTLVDEFKLRISKGTDIPEGDITLTTSDFKVISSKSFKTAQTQHLVFKLKNKKHKLELKLHYSLSDKAHYIRKQLSIISNQALTLERIDVESVTSNGAYQPYQQEAITSQAHANWKPGLGQPLYDKTSATFWGIEFPAATNKVTNNTLNCGYLWGNKILPKQTFTSYNAVCGVADDYSFIDDAFYNYIEDIRIRPLRLQVQYNSWFDYLTKVNKENFKSSVEKIHTELVDKRGVTPLNAYVIDDGWQDSRRPESDWGDELWKINDKFTPDFKETLNRVDSLQSTLGLWLSPGCFFGARNMVKKLGNQGYESLQLSMSMTGEKYMQKLEDRVLELTRKGISYYKFDGLFGHLNIRDFELNGRGTPAMPQLGLENVKANDSLLNDAKYNELKTYYLVNGTERLITIFNKMAEINPEVFIAITNGAYLSPWWLQYIDVVWMINAGDASKGSSRTEELTYRDGVYYEIFKTEHTKFPMQAIFNHEPKKTKTGESIDSFKDYLFMNMSRGTGFIELYIKPDVLSETDWDVLSEGLKWSENVFPTFNHVKMHGGDPRKNKTYGFTAWNKEQGYISFHNPSEETSIYAIKLDRKLGLSNQKDSFWLSSPLEDNLEGLKSQYSFGDTLEIILKPKEIRILNFNTTPVDWNKILN</sequence>
<dbReference type="Gene3D" id="3.20.20.70">
    <property type="entry name" value="Aldolase class I"/>
    <property type="match status" value="1"/>
</dbReference>
<dbReference type="InterPro" id="IPR013785">
    <property type="entry name" value="Aldolase_TIM"/>
</dbReference>
<reference evidence="1" key="1">
    <citation type="journal article" date="2013" name="Int. J. Syst. Evol. Microbiol.">
        <title>Aestuariibaculum suncheonense gen. nov., sp. nov., a marine bacterium of the family Flavobacteriaceae isolated from a tidal flat and emended descriptions of the genera Gaetbulibacter and Tamlana.</title>
        <authorList>
            <person name="Jeong S.H."/>
            <person name="Park M.S."/>
            <person name="Jin H.M."/>
            <person name="Lee K."/>
            <person name="Park W."/>
            <person name="Jeon C.O."/>
        </authorList>
    </citation>
    <scope>NUCLEOTIDE SEQUENCE</scope>
    <source>
        <strain evidence="1">SC17</strain>
    </source>
</reference>
<comment type="caution">
    <text evidence="1">The sequence shown here is derived from an EMBL/GenBank/DDBJ whole genome shotgun (WGS) entry which is preliminary data.</text>
</comment>
<organism evidence="1 2">
    <name type="scientific">Aestuariibaculum suncheonense</name>
    <dbReference type="NCBI Taxonomy" id="1028745"/>
    <lineage>
        <taxon>Bacteria</taxon>
        <taxon>Pseudomonadati</taxon>
        <taxon>Bacteroidota</taxon>
        <taxon>Flavobacteriia</taxon>
        <taxon>Flavobacteriales</taxon>
        <taxon>Flavobacteriaceae</taxon>
    </lineage>
</organism>
<name>A0A8J6UJ08_9FLAO</name>
<dbReference type="SUPFAM" id="SSF51445">
    <property type="entry name" value="(Trans)glycosidases"/>
    <property type="match status" value="1"/>
</dbReference>
<dbReference type="InterPro" id="IPR017853">
    <property type="entry name" value="GH"/>
</dbReference>
<accession>A0A8J6UJ08</accession>
<protein>
    <submittedName>
        <fullName evidence="1">Alpha-galactosidase</fullName>
    </submittedName>
</protein>
<dbReference type="Proteomes" id="UP000602057">
    <property type="component" value="Unassembled WGS sequence"/>
</dbReference>
<evidence type="ECO:0000313" key="2">
    <source>
        <dbReference type="Proteomes" id="UP000602057"/>
    </source>
</evidence>
<evidence type="ECO:0000313" key="1">
    <source>
        <dbReference type="EMBL" id="MBD0834406.1"/>
    </source>
</evidence>
<dbReference type="EMBL" id="JACVXC010000001">
    <property type="protein sequence ID" value="MBD0834406.1"/>
    <property type="molecule type" value="Genomic_DNA"/>
</dbReference>
<gene>
    <name evidence="1" type="ORF">ICJ84_03035</name>
</gene>
<reference evidence="1" key="2">
    <citation type="submission" date="2020-09" db="EMBL/GenBank/DDBJ databases">
        <authorList>
            <person name="Wu Z."/>
        </authorList>
    </citation>
    <scope>NUCLEOTIDE SEQUENCE</scope>
    <source>
        <strain evidence="1">SC17</strain>
    </source>
</reference>
<keyword evidence="2" id="KW-1185">Reference proteome</keyword>
<dbReference type="RefSeq" id="WP_188214878.1">
    <property type="nucleotide sequence ID" value="NZ_BAABGH010000004.1"/>
</dbReference>
<proteinExistence type="predicted"/>
<dbReference type="AlphaFoldDB" id="A0A8J6UJ08"/>